<dbReference type="EMBL" id="AYZO01000001">
    <property type="protein sequence ID" value="KRN14914.1"/>
    <property type="molecule type" value="Genomic_DNA"/>
</dbReference>
<dbReference type="PATRIC" id="fig|1423751.3.peg.212"/>
<proteinExistence type="predicted"/>
<sequence length="52" mass="5478">METSSKAQVIDCIIGFAVGDALGVPAEFMLREDLQANPITGLRSGRASSKIL</sequence>
<dbReference type="Proteomes" id="UP000051521">
    <property type="component" value="Unassembled WGS sequence"/>
</dbReference>
<comment type="caution">
    <text evidence="1">The sequence shown here is derived from an EMBL/GenBank/DDBJ whole genome shotgun (WGS) entry which is preliminary data.</text>
</comment>
<dbReference type="SUPFAM" id="SSF101478">
    <property type="entry name" value="ADP-ribosylglycohydrolase"/>
    <property type="match status" value="1"/>
</dbReference>
<gene>
    <name evidence="1" type="ORF">BN52_04250</name>
    <name evidence="2" type="ORF">FC38_GL000208</name>
</gene>
<reference evidence="2 4" key="2">
    <citation type="journal article" date="2015" name="Genome Announc.">
        <title>Expanding the biotechnology potential of lactobacilli through comparative genomics of 213 strains and associated genera.</title>
        <authorList>
            <person name="Sun Z."/>
            <person name="Harris H.M."/>
            <person name="McCann A."/>
            <person name="Guo C."/>
            <person name="Argimon S."/>
            <person name="Zhang W."/>
            <person name="Yang X."/>
            <person name="Jeffery I.B."/>
            <person name="Cooney J.C."/>
            <person name="Kagawa T.F."/>
            <person name="Liu W."/>
            <person name="Song Y."/>
            <person name="Salvetti E."/>
            <person name="Wrobel A."/>
            <person name="Rasinkangas P."/>
            <person name="Parkhill J."/>
            <person name="Rea M.C."/>
            <person name="O'Sullivan O."/>
            <person name="Ritari J."/>
            <person name="Douillard F.P."/>
            <person name="Paul Ross R."/>
            <person name="Yang R."/>
            <person name="Briner A.E."/>
            <person name="Felis G.E."/>
            <person name="de Vos W.M."/>
            <person name="Barrangou R."/>
            <person name="Klaenhammer T.R."/>
            <person name="Caufield P.W."/>
            <person name="Cui Y."/>
            <person name="Zhang H."/>
            <person name="O'Toole P.W."/>
        </authorList>
    </citation>
    <scope>NUCLEOTIDE SEQUENCE [LARGE SCALE GENOMIC DNA]</scope>
    <source>
        <strain evidence="2 4">DSM 23908</strain>
    </source>
</reference>
<evidence type="ECO:0000313" key="1">
    <source>
        <dbReference type="EMBL" id="CCI87379.1"/>
    </source>
</evidence>
<evidence type="ECO:0000313" key="4">
    <source>
        <dbReference type="Proteomes" id="UP000051521"/>
    </source>
</evidence>
<dbReference type="RefSeq" id="WP_008473586.1">
    <property type="nucleotide sequence ID" value="NZ_AYZO01000001.1"/>
</dbReference>
<name>I7KPJ6_9LACO</name>
<evidence type="ECO:0000313" key="3">
    <source>
        <dbReference type="Proteomes" id="UP000009326"/>
    </source>
</evidence>
<dbReference type="OrthoDB" id="9798107at2"/>
<reference evidence="1 3" key="1">
    <citation type="submission" date="2012-06" db="EMBL/GenBank/DDBJ databases">
        <title>Draft genome sequence of Lactobacillus gigeriorum CRBIP 24.85T, isolated from chicken crop.</title>
        <authorList>
            <person name="Cousin S."/>
            <person name="Ma L."/>
            <person name="Creno S."/>
            <person name="Clermont D."/>
            <person name="Loux V."/>
            <person name="Bizet C."/>
            <person name="Bouchier C."/>
        </authorList>
    </citation>
    <scope>NUCLEOTIDE SEQUENCE [LARGE SCALE GENOMIC DNA]</scope>
    <source>
        <strain evidence="3">CRBIP 24.85T</strain>
        <strain evidence="1">Type strain: CRBIP 24.85</strain>
    </source>
</reference>
<evidence type="ECO:0008006" key="5">
    <source>
        <dbReference type="Google" id="ProtNLM"/>
    </source>
</evidence>
<evidence type="ECO:0000313" key="2">
    <source>
        <dbReference type="EMBL" id="KRN14914.1"/>
    </source>
</evidence>
<protein>
    <recommendedName>
        <fullName evidence="5">ADP-ribosylglycohydrolase</fullName>
    </recommendedName>
</protein>
<accession>I7KPJ6</accession>
<dbReference type="Gene3D" id="1.10.4080.10">
    <property type="entry name" value="ADP-ribosylation/Crystallin J1"/>
    <property type="match status" value="1"/>
</dbReference>
<dbReference type="EMBL" id="CAKC01000062">
    <property type="protein sequence ID" value="CCI87379.1"/>
    <property type="molecule type" value="Genomic_DNA"/>
</dbReference>
<dbReference type="STRING" id="1423751.FC38_GL000208"/>
<dbReference type="InterPro" id="IPR036705">
    <property type="entry name" value="Ribosyl_crysJ1_sf"/>
</dbReference>
<dbReference type="Proteomes" id="UP000009326">
    <property type="component" value="Unassembled WGS sequence"/>
</dbReference>
<organism evidence="1 3">
    <name type="scientific">Lactobacillus gigeriorum DSM 23908 = CRBIP 24.85</name>
    <dbReference type="NCBI Taxonomy" id="1423751"/>
    <lineage>
        <taxon>Bacteria</taxon>
        <taxon>Bacillati</taxon>
        <taxon>Bacillota</taxon>
        <taxon>Bacilli</taxon>
        <taxon>Lactobacillales</taxon>
        <taxon>Lactobacillaceae</taxon>
        <taxon>Lactobacillus</taxon>
    </lineage>
</organism>
<dbReference type="AlphaFoldDB" id="I7KPJ6"/>
<keyword evidence="4" id="KW-1185">Reference proteome</keyword>